<dbReference type="SFLD" id="SFLDG00179">
    <property type="entry name" value="mandelate_racemase"/>
    <property type="match status" value="1"/>
</dbReference>
<dbReference type="AlphaFoldDB" id="A0AAU8EKF4"/>
<dbReference type="InterPro" id="IPR029065">
    <property type="entry name" value="Enolase_C-like"/>
</dbReference>
<dbReference type="InterPro" id="IPR013341">
    <property type="entry name" value="Mandelate_racemase_N_dom"/>
</dbReference>
<dbReference type="SMART" id="SM00922">
    <property type="entry name" value="MR_MLE"/>
    <property type="match status" value="1"/>
</dbReference>
<accession>A0AAU8EKF4</accession>
<evidence type="ECO:0000256" key="1">
    <source>
        <dbReference type="ARBA" id="ARBA00001426"/>
    </source>
</evidence>
<gene>
    <name evidence="5" type="ORF">ABRP34_14460</name>
</gene>
<dbReference type="Pfam" id="PF02746">
    <property type="entry name" value="MR_MLE_N"/>
    <property type="match status" value="1"/>
</dbReference>
<feature type="domain" description="Mandelate racemase/muconate lactonizing enzyme C-terminal" evidence="4">
    <location>
        <begin position="149"/>
        <end position="269"/>
    </location>
</feature>
<protein>
    <recommendedName>
        <fullName evidence="3">glucarate dehydratase</fullName>
        <ecNumber evidence="3">4.2.1.40</ecNumber>
    </recommendedName>
</protein>
<dbReference type="GO" id="GO:0008872">
    <property type="term" value="F:glucarate dehydratase activity"/>
    <property type="evidence" value="ECO:0007669"/>
    <property type="project" value="UniProtKB-EC"/>
</dbReference>
<comment type="catalytic activity">
    <reaction evidence="1">
        <text>D-glucarate = 5-dehydro-4-deoxy-D-glucarate + H2O</text>
        <dbReference type="Rhea" id="RHEA:14573"/>
        <dbReference type="ChEBI" id="CHEBI:15377"/>
        <dbReference type="ChEBI" id="CHEBI:30612"/>
        <dbReference type="ChEBI" id="CHEBI:42819"/>
        <dbReference type="EC" id="4.2.1.40"/>
    </reaction>
</comment>
<comment type="pathway">
    <text evidence="2">Carbohydrate acid metabolism; D-glucarate degradation; 2,5-dioxopentanoate from D-glucarate: step 1/2.</text>
</comment>
<dbReference type="Gene3D" id="3.20.20.120">
    <property type="entry name" value="Enolase-like C-terminal domain"/>
    <property type="match status" value="1"/>
</dbReference>
<evidence type="ECO:0000313" key="5">
    <source>
        <dbReference type="EMBL" id="XCH10040.1"/>
    </source>
</evidence>
<dbReference type="CDD" id="cd03316">
    <property type="entry name" value="MR_like"/>
    <property type="match status" value="1"/>
</dbReference>
<dbReference type="InterPro" id="IPR013342">
    <property type="entry name" value="Mandelate_racemase_C"/>
</dbReference>
<evidence type="ECO:0000259" key="4">
    <source>
        <dbReference type="SMART" id="SM00922"/>
    </source>
</evidence>
<dbReference type="EMBL" id="CP159279">
    <property type="protein sequence ID" value="XCH10040.1"/>
    <property type="molecule type" value="Genomic_DNA"/>
</dbReference>
<evidence type="ECO:0000256" key="2">
    <source>
        <dbReference type="ARBA" id="ARBA00005183"/>
    </source>
</evidence>
<dbReference type="InterPro" id="IPR029017">
    <property type="entry name" value="Enolase-like_N"/>
</dbReference>
<dbReference type="RefSeq" id="WP_353710713.1">
    <property type="nucleotide sequence ID" value="NZ_CP159279.1"/>
</dbReference>
<sequence length="405" mass="45103">MNHDEVTVRIKSIETLSCDAGWRNYHFVKLTTEDGVVGWSEFDEDFGPRGLTNVIELYAPLFVGADIFNHERTYMQVAATARPAPSGLPAEAFGAIENAMLDAKAKILGIPVHQLLGGKHRDEIQVYWSHCASWRISHPDHYGSRISDLAGVTEAGREARDRGFGAVKTNMFSYGPNGPKSWGAGFGNPYEPGLNIDLKLIKDVVAHVEALREGVGDEVEILLDMNFNARTEGYLRLLRALKDVNLFWAELDLYNPDALAHIREQSGVPIASCETLFGVREFLPYFKRQSLDVGIVDVIWNGAWQAMKIANTAEAFDVNVAPHNFYSHLSTMMSANFAAAAPNLRIMEHDVDRLEFDDELFTHAPVLRGDRLQVPGRPGWGTEPIEEAILSRPAVKRTAYLGIKR</sequence>
<dbReference type="PANTHER" id="PTHR48080:SF4">
    <property type="entry name" value="GLUCARATE DEHYDRATASE"/>
    <property type="match status" value="1"/>
</dbReference>
<dbReference type="SFLD" id="SFLDS00001">
    <property type="entry name" value="Enolase"/>
    <property type="match status" value="1"/>
</dbReference>
<dbReference type="InterPro" id="IPR034593">
    <property type="entry name" value="DgoD-like"/>
</dbReference>
<dbReference type="InterPro" id="IPR036849">
    <property type="entry name" value="Enolase-like_C_sf"/>
</dbReference>
<dbReference type="SUPFAM" id="SSF51604">
    <property type="entry name" value="Enolase C-terminal domain-like"/>
    <property type="match status" value="1"/>
</dbReference>
<dbReference type="Gene3D" id="3.30.390.10">
    <property type="entry name" value="Enolase-like, N-terminal domain"/>
    <property type="match status" value="1"/>
</dbReference>
<proteinExistence type="predicted"/>
<name>A0AAU8EKF4_9MICC</name>
<dbReference type="EC" id="4.2.1.40" evidence="3"/>
<reference evidence="5" key="1">
    <citation type="submission" date="2024-06" db="EMBL/GenBank/DDBJ databases">
        <title>Biodegradation of dimethachlon by Arthrobacter sp. K5: mechanistic insights and ecological implications.</title>
        <authorList>
            <person name="Hu S."/>
            <person name="Lu P."/>
        </authorList>
    </citation>
    <scope>NUCLEOTIDE SEQUENCE</scope>
    <source>
        <strain evidence="5">K5</strain>
    </source>
</reference>
<dbReference type="PANTHER" id="PTHR48080">
    <property type="entry name" value="D-GALACTONATE DEHYDRATASE-RELATED"/>
    <property type="match status" value="1"/>
</dbReference>
<evidence type="ECO:0000256" key="3">
    <source>
        <dbReference type="ARBA" id="ARBA00011973"/>
    </source>
</evidence>
<organism evidence="5">
    <name type="scientific">Arthrobacter sp. K5</name>
    <dbReference type="NCBI Taxonomy" id="2839623"/>
    <lineage>
        <taxon>Bacteria</taxon>
        <taxon>Bacillati</taxon>
        <taxon>Actinomycetota</taxon>
        <taxon>Actinomycetes</taxon>
        <taxon>Micrococcales</taxon>
        <taxon>Micrococcaceae</taxon>
        <taxon>Arthrobacter</taxon>
    </lineage>
</organism>
<dbReference type="Pfam" id="PF13378">
    <property type="entry name" value="MR_MLE_C"/>
    <property type="match status" value="1"/>
</dbReference>
<dbReference type="SUPFAM" id="SSF54826">
    <property type="entry name" value="Enolase N-terminal domain-like"/>
    <property type="match status" value="1"/>
</dbReference>